<dbReference type="InterPro" id="IPR013785">
    <property type="entry name" value="Aldolase_TIM"/>
</dbReference>
<comment type="catalytic activity">
    <reaction evidence="12">
        <text>5,6-dihydrouridine(17) in tRNA + NAD(+) = uridine(17) in tRNA + NADH + H(+)</text>
        <dbReference type="Rhea" id="RHEA:53372"/>
        <dbReference type="Rhea" id="RHEA-COMP:13541"/>
        <dbReference type="Rhea" id="RHEA-COMP:13542"/>
        <dbReference type="ChEBI" id="CHEBI:15378"/>
        <dbReference type="ChEBI" id="CHEBI:57540"/>
        <dbReference type="ChEBI" id="CHEBI:57945"/>
        <dbReference type="ChEBI" id="CHEBI:65315"/>
        <dbReference type="ChEBI" id="CHEBI:74443"/>
        <dbReference type="EC" id="1.3.1.88"/>
    </reaction>
    <physiologicalReaction direction="right-to-left" evidence="12">
        <dbReference type="Rhea" id="RHEA:53374"/>
    </physiologicalReaction>
</comment>
<keyword evidence="3" id="KW-0288">FMN</keyword>
<evidence type="ECO:0000256" key="4">
    <source>
        <dbReference type="ARBA" id="ARBA00022664"/>
    </source>
</evidence>
<comment type="cofactor">
    <cofactor evidence="1">
        <name>FMN</name>
        <dbReference type="ChEBI" id="CHEBI:58210"/>
    </cofactor>
</comment>
<comment type="caution">
    <text evidence="20">The sequence shown here is derived from an EMBL/GenBank/DDBJ whole genome shotgun (WGS) entry which is preliminary data.</text>
</comment>
<evidence type="ECO:0000313" key="20">
    <source>
        <dbReference type="EMBL" id="KAF2719706.1"/>
    </source>
</evidence>
<dbReference type="PANTHER" id="PTHR11082:SF5">
    <property type="entry name" value="TRNA-DIHYDROURIDINE(16_17) SYNTHASE [NAD(P)(+)]-LIKE"/>
    <property type="match status" value="1"/>
</dbReference>
<feature type="region of interest" description="Disordered" evidence="18">
    <location>
        <begin position="476"/>
        <end position="503"/>
    </location>
</feature>
<feature type="region of interest" description="Disordered" evidence="18">
    <location>
        <begin position="335"/>
        <end position="367"/>
    </location>
</feature>
<comment type="catalytic activity">
    <reaction evidence="14">
        <text>a 5,6-dihydrouridine in mRNA + NAD(+) = a uridine in mRNA + NADH + H(+)</text>
        <dbReference type="Rhea" id="RHEA:69851"/>
        <dbReference type="Rhea" id="RHEA-COMP:14658"/>
        <dbReference type="Rhea" id="RHEA-COMP:17789"/>
        <dbReference type="ChEBI" id="CHEBI:15378"/>
        <dbReference type="ChEBI" id="CHEBI:57540"/>
        <dbReference type="ChEBI" id="CHEBI:57945"/>
        <dbReference type="ChEBI" id="CHEBI:65315"/>
        <dbReference type="ChEBI" id="CHEBI:74443"/>
    </reaction>
    <physiologicalReaction direction="right-to-left" evidence="14">
        <dbReference type="Rhea" id="RHEA:69853"/>
    </physiologicalReaction>
</comment>
<dbReference type="SUPFAM" id="SSF51395">
    <property type="entry name" value="FMN-linked oxidoreductases"/>
    <property type="match status" value="1"/>
</dbReference>
<evidence type="ECO:0000256" key="3">
    <source>
        <dbReference type="ARBA" id="ARBA00022643"/>
    </source>
</evidence>
<evidence type="ECO:0000313" key="21">
    <source>
        <dbReference type="Proteomes" id="UP000799441"/>
    </source>
</evidence>
<dbReference type="PANTHER" id="PTHR11082">
    <property type="entry name" value="TRNA-DIHYDROURIDINE SYNTHASE"/>
    <property type="match status" value="1"/>
</dbReference>
<keyword evidence="6" id="KW-0521">NADP</keyword>
<gene>
    <name evidence="20" type="ORF">K431DRAFT_228051</name>
</gene>
<evidence type="ECO:0000256" key="12">
    <source>
        <dbReference type="ARBA" id="ARBA00047287"/>
    </source>
</evidence>
<comment type="function">
    <text evidence="11">Catalyzes the synthesis of dihydrouridine, a modified base found in the D-loop of most tRNAs. Specifically modifies U47 in cytoplasmic tRNAs. Catalyzes the synthesis of dihydrouridine in some mRNAs, thereby affecting their translation.</text>
</comment>
<accession>A0A9P4Q773</accession>
<dbReference type="Gene3D" id="3.20.20.70">
    <property type="entry name" value="Aldolase class I"/>
    <property type="match status" value="1"/>
</dbReference>
<feature type="domain" description="DUS-like FMN-binding" evidence="19">
    <location>
        <begin position="25"/>
        <end position="322"/>
    </location>
</feature>
<comment type="catalytic activity">
    <reaction evidence="16">
        <text>a 5,6-dihydrouridine in mRNA + NADP(+) = a uridine in mRNA + NADPH + H(+)</text>
        <dbReference type="Rhea" id="RHEA:69855"/>
        <dbReference type="Rhea" id="RHEA-COMP:14658"/>
        <dbReference type="Rhea" id="RHEA-COMP:17789"/>
        <dbReference type="ChEBI" id="CHEBI:15378"/>
        <dbReference type="ChEBI" id="CHEBI:57783"/>
        <dbReference type="ChEBI" id="CHEBI:58349"/>
        <dbReference type="ChEBI" id="CHEBI:65315"/>
        <dbReference type="ChEBI" id="CHEBI:74443"/>
    </reaction>
    <physiologicalReaction direction="right-to-left" evidence="16">
        <dbReference type="Rhea" id="RHEA:69857"/>
    </physiologicalReaction>
</comment>
<evidence type="ECO:0000256" key="14">
    <source>
        <dbReference type="ARBA" id="ARBA00048342"/>
    </source>
</evidence>
<keyword evidence="2" id="KW-0285">Flavoprotein</keyword>
<evidence type="ECO:0000256" key="1">
    <source>
        <dbReference type="ARBA" id="ARBA00001917"/>
    </source>
</evidence>
<dbReference type="InterPro" id="IPR018517">
    <property type="entry name" value="tRNA_hU_synthase_CS"/>
</dbReference>
<evidence type="ECO:0000256" key="9">
    <source>
        <dbReference type="ARBA" id="ARBA00038313"/>
    </source>
</evidence>
<comment type="similarity">
    <text evidence="9">Belongs to the Dus family. Dus1 subfamily.</text>
</comment>
<dbReference type="EMBL" id="MU003808">
    <property type="protein sequence ID" value="KAF2719706.1"/>
    <property type="molecule type" value="Genomic_DNA"/>
</dbReference>
<comment type="catalytic activity">
    <reaction evidence="17">
        <text>5,6-dihydrouridine(17) in tRNA + NADP(+) = uridine(17) in tRNA + NADPH + H(+)</text>
        <dbReference type="Rhea" id="RHEA:53368"/>
        <dbReference type="Rhea" id="RHEA-COMP:13541"/>
        <dbReference type="Rhea" id="RHEA-COMP:13542"/>
        <dbReference type="ChEBI" id="CHEBI:15378"/>
        <dbReference type="ChEBI" id="CHEBI:57783"/>
        <dbReference type="ChEBI" id="CHEBI:58349"/>
        <dbReference type="ChEBI" id="CHEBI:65315"/>
        <dbReference type="ChEBI" id="CHEBI:74443"/>
        <dbReference type="EC" id="1.3.1.88"/>
    </reaction>
    <physiologicalReaction direction="right-to-left" evidence="17">
        <dbReference type="Rhea" id="RHEA:53370"/>
    </physiologicalReaction>
</comment>
<feature type="compositionally biased region" description="Basic and acidic residues" evidence="18">
    <location>
        <begin position="340"/>
        <end position="353"/>
    </location>
</feature>
<dbReference type="OrthoDB" id="272303at2759"/>
<keyword evidence="7" id="KW-0560">Oxidoreductase</keyword>
<keyword evidence="5" id="KW-0819">tRNA processing</keyword>
<keyword evidence="8" id="KW-0520">NAD</keyword>
<evidence type="ECO:0000259" key="19">
    <source>
        <dbReference type="Pfam" id="PF01207"/>
    </source>
</evidence>
<evidence type="ECO:0000256" key="18">
    <source>
        <dbReference type="SAM" id="MobiDB-lite"/>
    </source>
</evidence>
<comment type="catalytic activity">
    <reaction evidence="13">
        <text>5,6-dihydrouridine(16) in tRNA + NADP(+) = uridine(16) in tRNA + NADPH + H(+)</text>
        <dbReference type="Rhea" id="RHEA:53376"/>
        <dbReference type="Rhea" id="RHEA-COMP:13543"/>
        <dbReference type="Rhea" id="RHEA-COMP:13544"/>
        <dbReference type="ChEBI" id="CHEBI:15378"/>
        <dbReference type="ChEBI" id="CHEBI:57783"/>
        <dbReference type="ChEBI" id="CHEBI:58349"/>
        <dbReference type="ChEBI" id="CHEBI:65315"/>
        <dbReference type="ChEBI" id="CHEBI:74443"/>
        <dbReference type="EC" id="1.3.1.88"/>
    </reaction>
    <physiologicalReaction direction="right-to-left" evidence="13">
        <dbReference type="Rhea" id="RHEA:53378"/>
    </physiologicalReaction>
</comment>
<protein>
    <recommendedName>
        <fullName evidence="10">tRNA-dihydrouridine(16/17) synthase [NAD(P)(+)]</fullName>
        <ecNumber evidence="10">1.3.1.88</ecNumber>
    </recommendedName>
</protein>
<dbReference type="PROSITE" id="PS01136">
    <property type="entry name" value="UPF0034"/>
    <property type="match status" value="1"/>
</dbReference>
<keyword evidence="21" id="KW-1185">Reference proteome</keyword>
<evidence type="ECO:0000256" key="13">
    <source>
        <dbReference type="ARBA" id="ARBA00047652"/>
    </source>
</evidence>
<proteinExistence type="inferred from homology"/>
<evidence type="ECO:0000256" key="11">
    <source>
        <dbReference type="ARBA" id="ARBA00045934"/>
    </source>
</evidence>
<dbReference type="CDD" id="cd02801">
    <property type="entry name" value="DUS_like_FMN"/>
    <property type="match status" value="1"/>
</dbReference>
<organism evidence="20 21">
    <name type="scientific">Polychaeton citri CBS 116435</name>
    <dbReference type="NCBI Taxonomy" id="1314669"/>
    <lineage>
        <taxon>Eukaryota</taxon>
        <taxon>Fungi</taxon>
        <taxon>Dikarya</taxon>
        <taxon>Ascomycota</taxon>
        <taxon>Pezizomycotina</taxon>
        <taxon>Dothideomycetes</taxon>
        <taxon>Dothideomycetidae</taxon>
        <taxon>Capnodiales</taxon>
        <taxon>Capnodiaceae</taxon>
        <taxon>Polychaeton</taxon>
    </lineage>
</organism>
<keyword evidence="4" id="KW-0507">mRNA processing</keyword>
<evidence type="ECO:0000256" key="5">
    <source>
        <dbReference type="ARBA" id="ARBA00022694"/>
    </source>
</evidence>
<dbReference type="EC" id="1.3.1.88" evidence="10"/>
<evidence type="ECO:0000256" key="2">
    <source>
        <dbReference type="ARBA" id="ARBA00022630"/>
    </source>
</evidence>
<dbReference type="Pfam" id="PF01207">
    <property type="entry name" value="Dus"/>
    <property type="match status" value="1"/>
</dbReference>
<dbReference type="GO" id="GO:0017150">
    <property type="term" value="F:tRNA dihydrouridine synthase activity"/>
    <property type="evidence" value="ECO:0007669"/>
    <property type="project" value="InterPro"/>
</dbReference>
<dbReference type="Proteomes" id="UP000799441">
    <property type="component" value="Unassembled WGS sequence"/>
</dbReference>
<dbReference type="InterPro" id="IPR035587">
    <property type="entry name" value="DUS-like_FMN-bd"/>
</dbReference>
<evidence type="ECO:0000256" key="6">
    <source>
        <dbReference type="ARBA" id="ARBA00022857"/>
    </source>
</evidence>
<evidence type="ECO:0000256" key="7">
    <source>
        <dbReference type="ARBA" id="ARBA00023002"/>
    </source>
</evidence>
<comment type="catalytic activity">
    <reaction evidence="15">
        <text>5,6-dihydrouridine(16) in tRNA + NAD(+) = uridine(16) in tRNA + NADH + H(+)</text>
        <dbReference type="Rhea" id="RHEA:53380"/>
        <dbReference type="Rhea" id="RHEA-COMP:13543"/>
        <dbReference type="Rhea" id="RHEA-COMP:13544"/>
        <dbReference type="ChEBI" id="CHEBI:15378"/>
        <dbReference type="ChEBI" id="CHEBI:57540"/>
        <dbReference type="ChEBI" id="CHEBI:57945"/>
        <dbReference type="ChEBI" id="CHEBI:65315"/>
        <dbReference type="ChEBI" id="CHEBI:74443"/>
        <dbReference type="EC" id="1.3.1.88"/>
    </reaction>
    <physiologicalReaction direction="right-to-left" evidence="15">
        <dbReference type="Rhea" id="RHEA:53382"/>
    </physiologicalReaction>
</comment>
<dbReference type="AlphaFoldDB" id="A0A9P4Q773"/>
<reference evidence="20" key="1">
    <citation type="journal article" date="2020" name="Stud. Mycol.">
        <title>101 Dothideomycetes genomes: a test case for predicting lifestyles and emergence of pathogens.</title>
        <authorList>
            <person name="Haridas S."/>
            <person name="Albert R."/>
            <person name="Binder M."/>
            <person name="Bloem J."/>
            <person name="Labutti K."/>
            <person name="Salamov A."/>
            <person name="Andreopoulos B."/>
            <person name="Baker S."/>
            <person name="Barry K."/>
            <person name="Bills G."/>
            <person name="Bluhm B."/>
            <person name="Cannon C."/>
            <person name="Castanera R."/>
            <person name="Culley D."/>
            <person name="Daum C."/>
            <person name="Ezra D."/>
            <person name="Gonzalez J."/>
            <person name="Henrissat B."/>
            <person name="Kuo A."/>
            <person name="Liang C."/>
            <person name="Lipzen A."/>
            <person name="Lutzoni F."/>
            <person name="Magnuson J."/>
            <person name="Mondo S."/>
            <person name="Nolan M."/>
            <person name="Ohm R."/>
            <person name="Pangilinan J."/>
            <person name="Park H.-J."/>
            <person name="Ramirez L."/>
            <person name="Alfaro M."/>
            <person name="Sun H."/>
            <person name="Tritt A."/>
            <person name="Yoshinaga Y."/>
            <person name="Zwiers L.-H."/>
            <person name="Turgeon B."/>
            <person name="Goodwin S."/>
            <person name="Spatafora J."/>
            <person name="Crous P."/>
            <person name="Grigoriev I."/>
        </authorList>
    </citation>
    <scope>NUCLEOTIDE SEQUENCE</scope>
    <source>
        <strain evidence="20">CBS 116435</strain>
    </source>
</reference>
<dbReference type="GO" id="GO:0050660">
    <property type="term" value="F:flavin adenine dinucleotide binding"/>
    <property type="evidence" value="ECO:0007669"/>
    <property type="project" value="InterPro"/>
</dbReference>
<evidence type="ECO:0000256" key="10">
    <source>
        <dbReference type="ARBA" id="ARBA00038890"/>
    </source>
</evidence>
<evidence type="ECO:0000256" key="16">
    <source>
        <dbReference type="ARBA" id="ARBA00049447"/>
    </source>
</evidence>
<name>A0A9P4Q773_9PEZI</name>
<evidence type="ECO:0000256" key="8">
    <source>
        <dbReference type="ARBA" id="ARBA00023027"/>
    </source>
</evidence>
<sequence>MANGNPSKLHGRAFYESIGSPKHIVAPMVDQSEFAWRLLTKSFLPPDLRRSILCYSPMFHARLFAETPKYREHHFTPLRPPAVLPTPADEDHQVVQKGHGEAWLDGNEKIGDRPLFVQFCANDPQFLLEAAKIVQPYCDAVDLNLGCPQGIAKKGHYGAFLQEDWDTIYKLINTLHNGLDIPVTAKMRILESKEKTLEYAKMILSAGASLITVHGRQREQKGHNTGVADWQVLRYLREQLPPETVMFANGNILQHNDVQSCLDATGVDGVMSAEGNLYDPAIFAAIPEDADSNPEYFIGIDGKGGWRMDAVLRRYMDILYTYVLGQESPKREPLFQVSDSAEHETHVEREAQRGKSSQKMQHANGDKWEQQHDANFVAIKAHLFHMLRPLVTRHHNVRDALARSKAGYMESYENVLTLTEQAVKEGLLDYHRNPGRFHSHEDITSSNEAVIRCKRPYFVCQPHVRPLPHEAIEKGSMQLSKREKAKLEKDEQDAHNVNLSPGGKIETHVVDKERVEIPKEGVVCG</sequence>
<feature type="compositionally biased region" description="Basic and acidic residues" evidence="18">
    <location>
        <begin position="480"/>
        <end position="494"/>
    </location>
</feature>
<dbReference type="GO" id="GO:0006397">
    <property type="term" value="P:mRNA processing"/>
    <property type="evidence" value="ECO:0007669"/>
    <property type="project" value="UniProtKB-KW"/>
</dbReference>
<evidence type="ECO:0000256" key="17">
    <source>
        <dbReference type="ARBA" id="ARBA00049467"/>
    </source>
</evidence>
<evidence type="ECO:0000256" key="15">
    <source>
        <dbReference type="ARBA" id="ARBA00048934"/>
    </source>
</evidence>